<name>A0AA38PL00_9AGAR</name>
<dbReference type="InterPro" id="IPR020846">
    <property type="entry name" value="MFS_dom"/>
</dbReference>
<organism evidence="12 13">
    <name type="scientific">Lentinula raphanica</name>
    <dbReference type="NCBI Taxonomy" id="153919"/>
    <lineage>
        <taxon>Eukaryota</taxon>
        <taxon>Fungi</taxon>
        <taxon>Dikarya</taxon>
        <taxon>Basidiomycota</taxon>
        <taxon>Agaricomycotina</taxon>
        <taxon>Agaricomycetes</taxon>
        <taxon>Agaricomycetidae</taxon>
        <taxon>Agaricales</taxon>
        <taxon>Marasmiineae</taxon>
        <taxon>Omphalotaceae</taxon>
        <taxon>Lentinula</taxon>
    </lineage>
</organism>
<accession>A0AA38PL00</accession>
<reference evidence="12" key="1">
    <citation type="submission" date="2022-08" db="EMBL/GenBank/DDBJ databases">
        <authorList>
            <consortium name="DOE Joint Genome Institute"/>
            <person name="Min B."/>
            <person name="Riley R."/>
            <person name="Sierra-Patev S."/>
            <person name="Naranjo-Ortiz M."/>
            <person name="Looney B."/>
            <person name="Konkel Z."/>
            <person name="Slot J.C."/>
            <person name="Sakamoto Y."/>
            <person name="Steenwyk J.L."/>
            <person name="Rokas A."/>
            <person name="Carro J."/>
            <person name="Camarero S."/>
            <person name="Ferreira P."/>
            <person name="Molpeceres G."/>
            <person name="Ruiz-Duenas F.J."/>
            <person name="Serrano A."/>
            <person name="Henrissat B."/>
            <person name="Drula E."/>
            <person name="Hughes K.W."/>
            <person name="Mata J.L."/>
            <person name="Ishikawa N.K."/>
            <person name="Vargas-Isla R."/>
            <person name="Ushijima S."/>
            <person name="Smith C.A."/>
            <person name="Ahrendt S."/>
            <person name="Andreopoulos W."/>
            <person name="He G."/>
            <person name="Labutti K."/>
            <person name="Lipzen A."/>
            <person name="Ng V."/>
            <person name="Sandor L."/>
            <person name="Barry K."/>
            <person name="Martinez A.T."/>
            <person name="Xiao Y."/>
            <person name="Gibbons J.G."/>
            <person name="Terashima K."/>
            <person name="Hibbett D.S."/>
            <person name="Grigoriev I.V."/>
        </authorList>
    </citation>
    <scope>NUCLEOTIDE SEQUENCE</scope>
    <source>
        <strain evidence="12">TFB9207</strain>
    </source>
</reference>
<feature type="transmembrane region" description="Helical" evidence="10">
    <location>
        <begin position="16"/>
        <end position="43"/>
    </location>
</feature>
<evidence type="ECO:0000256" key="1">
    <source>
        <dbReference type="ARBA" id="ARBA00004141"/>
    </source>
</evidence>
<feature type="transmembrane region" description="Helical" evidence="10">
    <location>
        <begin position="443"/>
        <end position="464"/>
    </location>
</feature>
<dbReference type="GO" id="GO:0005351">
    <property type="term" value="F:carbohydrate:proton symporter activity"/>
    <property type="evidence" value="ECO:0007669"/>
    <property type="project" value="TreeGrafter"/>
</dbReference>
<dbReference type="PANTHER" id="PTHR48022">
    <property type="entry name" value="PLASTIDIC GLUCOSE TRANSPORTER 4"/>
    <property type="match status" value="1"/>
</dbReference>
<dbReference type="Pfam" id="PF00083">
    <property type="entry name" value="Sugar_tr"/>
    <property type="match status" value="1"/>
</dbReference>
<proteinExistence type="inferred from homology"/>
<keyword evidence="13" id="KW-1185">Reference proteome</keyword>
<dbReference type="InterPro" id="IPR005828">
    <property type="entry name" value="MFS_sugar_transport-like"/>
</dbReference>
<evidence type="ECO:0000256" key="5">
    <source>
        <dbReference type="ARBA" id="ARBA00022989"/>
    </source>
</evidence>
<protein>
    <submittedName>
        <fullName evidence="12">General substrate transporter</fullName>
    </submittedName>
</protein>
<dbReference type="GO" id="GO:0016020">
    <property type="term" value="C:membrane"/>
    <property type="evidence" value="ECO:0007669"/>
    <property type="project" value="UniProtKB-SubCell"/>
</dbReference>
<evidence type="ECO:0000256" key="7">
    <source>
        <dbReference type="ARBA" id="ARBA00049119"/>
    </source>
</evidence>
<dbReference type="Proteomes" id="UP001163846">
    <property type="component" value="Unassembled WGS sequence"/>
</dbReference>
<feature type="transmembrane region" description="Helical" evidence="10">
    <location>
        <begin position="346"/>
        <end position="367"/>
    </location>
</feature>
<sequence>MTFRNELREIVHYRNAYLLALSAAMGSIFYGWDIGLIGGIIAMSSFQASFGVDKLSTSAKANFNGNIVSILQGGCFFGALSMGYFSGKFGRKPCLIASGVIYIVGSVIQSIAGLGSSAATGLSVLYFSRFLGGIGVGMVSALVPAYVSECTPRKIRGRCTGMIQFANNIGIMLSCNAVLNIAPTDMQWRIPFIVQIVPGALFTFAMFFQPESPRWLVEKGKYPQAAKTLAYVARTSPEDPAVLVTIDEIKDEFEGKHKLSLWQQFRGMGASRAIANRCFIPSLVMFFQQWTGTNAINYFSPEIFTGLGITGTSSTLFATGIYGVVKVISVALVLMFAVESFGRKKCLIVGGIGQGLMMLWIGGYSAIHPSGPIVPASYVSLVAVYLYAVFYCVGWGPVPWVISAEVAPNHLRTMSLSLAIGVNWLFSFTISKITPIMLDNITYGTFLLFGLMCMIMATWAYICLPETAGHALEDIHYLFEQDVIVRALQDAPLGRIFIAKKRAPPVEELRKRDSEVNADRKSIKEDDGKASDDGVASVAPI</sequence>
<keyword evidence="5 10" id="KW-1133">Transmembrane helix</keyword>
<feature type="transmembrane region" description="Helical" evidence="10">
    <location>
        <begin position="414"/>
        <end position="431"/>
    </location>
</feature>
<dbReference type="PROSITE" id="PS00216">
    <property type="entry name" value="SUGAR_TRANSPORT_1"/>
    <property type="match status" value="1"/>
</dbReference>
<feature type="transmembrane region" description="Helical" evidence="10">
    <location>
        <begin position="379"/>
        <end position="402"/>
    </location>
</feature>
<feature type="transmembrane region" description="Helical" evidence="10">
    <location>
        <begin position="63"/>
        <end position="82"/>
    </location>
</feature>
<feature type="domain" description="Major facilitator superfamily (MFS) profile" evidence="11">
    <location>
        <begin position="19"/>
        <end position="468"/>
    </location>
</feature>
<comment type="catalytic activity">
    <reaction evidence="7">
        <text>myo-inositol(out) + H(+)(out) = myo-inositol(in) + H(+)(in)</text>
        <dbReference type="Rhea" id="RHEA:60364"/>
        <dbReference type="ChEBI" id="CHEBI:15378"/>
        <dbReference type="ChEBI" id="CHEBI:17268"/>
    </reaction>
</comment>
<gene>
    <name evidence="12" type="ORF">F5878DRAFT_648729</name>
</gene>
<dbReference type="NCBIfam" id="TIGR00879">
    <property type="entry name" value="SP"/>
    <property type="match status" value="1"/>
</dbReference>
<comment type="caution">
    <text evidence="12">The sequence shown here is derived from an EMBL/GenBank/DDBJ whole genome shotgun (WGS) entry which is preliminary data.</text>
</comment>
<feature type="transmembrane region" description="Helical" evidence="10">
    <location>
        <begin position="303"/>
        <end position="334"/>
    </location>
</feature>
<dbReference type="PROSITE" id="PS00217">
    <property type="entry name" value="SUGAR_TRANSPORT_2"/>
    <property type="match status" value="1"/>
</dbReference>
<dbReference type="PRINTS" id="PR00171">
    <property type="entry name" value="SUGRTRNSPORT"/>
</dbReference>
<evidence type="ECO:0000313" key="12">
    <source>
        <dbReference type="EMBL" id="KAJ3844834.1"/>
    </source>
</evidence>
<comment type="subcellular location">
    <subcellularLocation>
        <location evidence="1">Membrane</location>
        <topology evidence="1">Multi-pass membrane protein</topology>
    </subcellularLocation>
</comment>
<dbReference type="InterPro" id="IPR050360">
    <property type="entry name" value="MFS_Sugar_Transporters"/>
</dbReference>
<feature type="compositionally biased region" description="Basic and acidic residues" evidence="9">
    <location>
        <begin position="506"/>
        <end position="532"/>
    </location>
</feature>
<evidence type="ECO:0000256" key="9">
    <source>
        <dbReference type="SAM" id="MobiDB-lite"/>
    </source>
</evidence>
<keyword evidence="4 10" id="KW-0812">Transmembrane</keyword>
<feature type="transmembrane region" description="Helical" evidence="10">
    <location>
        <begin position="126"/>
        <end position="147"/>
    </location>
</feature>
<evidence type="ECO:0000256" key="3">
    <source>
        <dbReference type="ARBA" id="ARBA00022448"/>
    </source>
</evidence>
<feature type="transmembrane region" description="Helical" evidence="10">
    <location>
        <begin position="188"/>
        <end position="208"/>
    </location>
</feature>
<evidence type="ECO:0000256" key="6">
    <source>
        <dbReference type="ARBA" id="ARBA00023136"/>
    </source>
</evidence>
<dbReference type="InterPro" id="IPR005829">
    <property type="entry name" value="Sugar_transporter_CS"/>
</dbReference>
<feature type="region of interest" description="Disordered" evidence="9">
    <location>
        <begin position="506"/>
        <end position="541"/>
    </location>
</feature>
<evidence type="ECO:0000256" key="2">
    <source>
        <dbReference type="ARBA" id="ARBA00010992"/>
    </source>
</evidence>
<dbReference type="SUPFAM" id="SSF103473">
    <property type="entry name" value="MFS general substrate transporter"/>
    <property type="match status" value="1"/>
</dbReference>
<feature type="transmembrane region" description="Helical" evidence="10">
    <location>
        <begin position="94"/>
        <end position="114"/>
    </location>
</feature>
<dbReference type="PROSITE" id="PS50850">
    <property type="entry name" value="MFS"/>
    <property type="match status" value="1"/>
</dbReference>
<evidence type="ECO:0000256" key="10">
    <source>
        <dbReference type="SAM" id="Phobius"/>
    </source>
</evidence>
<evidence type="ECO:0000256" key="4">
    <source>
        <dbReference type="ARBA" id="ARBA00022692"/>
    </source>
</evidence>
<dbReference type="Gene3D" id="1.20.1250.20">
    <property type="entry name" value="MFS general substrate transporter like domains"/>
    <property type="match status" value="1"/>
</dbReference>
<keyword evidence="3 8" id="KW-0813">Transport</keyword>
<evidence type="ECO:0000259" key="11">
    <source>
        <dbReference type="PROSITE" id="PS50850"/>
    </source>
</evidence>
<dbReference type="InterPro" id="IPR003663">
    <property type="entry name" value="Sugar/inositol_transpt"/>
</dbReference>
<evidence type="ECO:0000313" key="13">
    <source>
        <dbReference type="Proteomes" id="UP001163846"/>
    </source>
</evidence>
<keyword evidence="6 10" id="KW-0472">Membrane</keyword>
<comment type="similarity">
    <text evidence="2 8">Belongs to the major facilitator superfamily. Sugar transporter (TC 2.A.1.1) family.</text>
</comment>
<dbReference type="PANTHER" id="PTHR48022:SF81">
    <property type="entry name" value="MAJOR FACILITATOR SUPERFAMILY (MFS) PROFILE DOMAIN-CONTAINING PROTEIN"/>
    <property type="match status" value="1"/>
</dbReference>
<dbReference type="EMBL" id="MU805946">
    <property type="protein sequence ID" value="KAJ3844834.1"/>
    <property type="molecule type" value="Genomic_DNA"/>
</dbReference>
<dbReference type="InterPro" id="IPR036259">
    <property type="entry name" value="MFS_trans_sf"/>
</dbReference>
<evidence type="ECO:0000256" key="8">
    <source>
        <dbReference type="RuleBase" id="RU003346"/>
    </source>
</evidence>
<dbReference type="AlphaFoldDB" id="A0AA38PL00"/>